<reference evidence="1 2" key="1">
    <citation type="journal article" date="2014" name="PLoS Genet.">
        <title>Phylogenetically driven sequencing of extremely halophilic archaea reveals strategies for static and dynamic osmo-response.</title>
        <authorList>
            <person name="Becker E.A."/>
            <person name="Seitzer P.M."/>
            <person name="Tritt A."/>
            <person name="Larsen D."/>
            <person name="Krusor M."/>
            <person name="Yao A.I."/>
            <person name="Wu D."/>
            <person name="Madern D."/>
            <person name="Eisen J.A."/>
            <person name="Darling A.E."/>
            <person name="Facciotti M.T."/>
        </authorList>
    </citation>
    <scope>NUCLEOTIDE SEQUENCE [LARGE SCALE GENOMIC DNA]</scope>
    <source>
        <strain evidence="1 2">JCM 14848</strain>
    </source>
</reference>
<protein>
    <submittedName>
        <fullName evidence="1">Riboflavin synthase subunit alpha</fullName>
    </submittedName>
</protein>
<evidence type="ECO:0000313" key="1">
    <source>
        <dbReference type="EMBL" id="ELZ29764.1"/>
    </source>
</evidence>
<sequence>MFTGIVECTGAVVDATDDEGGRRLRIAPDATFELSLIH</sequence>
<organism evidence="1 2">
    <name type="scientific">Halogeometricum pallidum JCM 14848</name>
    <dbReference type="NCBI Taxonomy" id="1227487"/>
    <lineage>
        <taxon>Archaea</taxon>
        <taxon>Methanobacteriati</taxon>
        <taxon>Methanobacteriota</taxon>
        <taxon>Stenosarchaea group</taxon>
        <taxon>Halobacteria</taxon>
        <taxon>Halobacteriales</taxon>
        <taxon>Haloferacaceae</taxon>
        <taxon>Halogeometricum</taxon>
    </lineage>
</organism>
<proteinExistence type="predicted"/>
<dbReference type="InterPro" id="IPR023366">
    <property type="entry name" value="ATP_synth_asu-like_sf"/>
</dbReference>
<dbReference type="AlphaFoldDB" id="M0D6H5"/>
<dbReference type="InParanoid" id="M0D6H5"/>
<comment type="caution">
    <text evidence="1">The sequence shown here is derived from an EMBL/GenBank/DDBJ whole genome shotgun (WGS) entry which is preliminary data.</text>
</comment>
<evidence type="ECO:0000313" key="2">
    <source>
        <dbReference type="Proteomes" id="UP000011513"/>
    </source>
</evidence>
<accession>M0D6H5</accession>
<name>M0D6H5_HALPD</name>
<dbReference type="EMBL" id="AOIV01000027">
    <property type="protein sequence ID" value="ELZ29764.1"/>
    <property type="molecule type" value="Genomic_DNA"/>
</dbReference>
<feature type="non-terminal residue" evidence="1">
    <location>
        <position position="38"/>
    </location>
</feature>
<gene>
    <name evidence="1" type="ORF">C474_12046</name>
</gene>
<dbReference type="Gene3D" id="2.40.30.20">
    <property type="match status" value="1"/>
</dbReference>
<dbReference type="Proteomes" id="UP000011513">
    <property type="component" value="Unassembled WGS sequence"/>
</dbReference>
<keyword evidence="2" id="KW-1185">Reference proteome</keyword>